<name>A0ABP9NF39_9PSEU</name>
<accession>A0ABP9NF39</accession>
<comment type="caution">
    <text evidence="2">The sequence shown here is derived from an EMBL/GenBank/DDBJ whole genome shotgun (WGS) entry which is preliminary data.</text>
</comment>
<protein>
    <recommendedName>
        <fullName evidence="1">Amidohydrolase-related domain-containing protein</fullName>
    </recommendedName>
</protein>
<feature type="domain" description="Amidohydrolase-related" evidence="1">
    <location>
        <begin position="39"/>
        <end position="263"/>
    </location>
</feature>
<dbReference type="Proteomes" id="UP001500804">
    <property type="component" value="Unassembled WGS sequence"/>
</dbReference>
<evidence type="ECO:0000259" key="1">
    <source>
        <dbReference type="Pfam" id="PF04909"/>
    </source>
</evidence>
<evidence type="ECO:0000313" key="3">
    <source>
        <dbReference type="Proteomes" id="UP001500804"/>
    </source>
</evidence>
<dbReference type="InterPro" id="IPR032466">
    <property type="entry name" value="Metal_Hydrolase"/>
</dbReference>
<dbReference type="Gene3D" id="3.20.20.140">
    <property type="entry name" value="Metal-dependent hydrolases"/>
    <property type="match status" value="1"/>
</dbReference>
<dbReference type="Pfam" id="PF04909">
    <property type="entry name" value="Amidohydro_2"/>
    <property type="match status" value="1"/>
</dbReference>
<dbReference type="RefSeq" id="WP_345603515.1">
    <property type="nucleotide sequence ID" value="NZ_BAABJO010000003.1"/>
</dbReference>
<keyword evidence="3" id="KW-1185">Reference proteome</keyword>
<reference evidence="3" key="1">
    <citation type="journal article" date="2019" name="Int. J. Syst. Evol. Microbiol.">
        <title>The Global Catalogue of Microorganisms (GCM) 10K type strain sequencing project: providing services to taxonomists for standard genome sequencing and annotation.</title>
        <authorList>
            <consortium name="The Broad Institute Genomics Platform"/>
            <consortium name="The Broad Institute Genome Sequencing Center for Infectious Disease"/>
            <person name="Wu L."/>
            <person name="Ma J."/>
        </authorList>
    </citation>
    <scope>NUCLEOTIDE SEQUENCE [LARGE SCALE GENOMIC DNA]</scope>
    <source>
        <strain evidence="3">JCM 18302</strain>
    </source>
</reference>
<organism evidence="2 3">
    <name type="scientific">Pseudonocardia adelaidensis</name>
    <dbReference type="NCBI Taxonomy" id="648754"/>
    <lineage>
        <taxon>Bacteria</taxon>
        <taxon>Bacillati</taxon>
        <taxon>Actinomycetota</taxon>
        <taxon>Actinomycetes</taxon>
        <taxon>Pseudonocardiales</taxon>
        <taxon>Pseudonocardiaceae</taxon>
        <taxon>Pseudonocardia</taxon>
    </lineage>
</organism>
<dbReference type="InterPro" id="IPR006680">
    <property type="entry name" value="Amidohydro-rel"/>
</dbReference>
<sequence length="264" mass="28320">MTDLRDDDQDDEQVDGQAIDALALLGPNRYAPELTWPALRDTCRALGVGRVVVAPPLPPDRDLARAGRRLVSLAESTAADPVRAIPLARVDPWEPSAAADAAELLDSGARGVLVHPWEDNFRINDVGLLTPLLHELRAAGAPLVVEAGFPWVAEPAQLADLARRFPSVPVVATRGGHMNMSGLSGAAMLAALRQAANLHVLTSGVYRQDWLEQVVGAVGADRVAYASHAPVFDPRLEFLRPRALPEPATRQAVLAATATRLFER</sequence>
<gene>
    <name evidence="2" type="ORF">GCM10023320_09460</name>
</gene>
<proteinExistence type="predicted"/>
<dbReference type="SUPFAM" id="SSF51556">
    <property type="entry name" value="Metallo-dependent hydrolases"/>
    <property type="match status" value="1"/>
</dbReference>
<evidence type="ECO:0000313" key="2">
    <source>
        <dbReference type="EMBL" id="GAA5113601.1"/>
    </source>
</evidence>
<dbReference type="EMBL" id="BAABJO010000003">
    <property type="protein sequence ID" value="GAA5113601.1"/>
    <property type="molecule type" value="Genomic_DNA"/>
</dbReference>